<dbReference type="GeneID" id="19902866"/>
<dbReference type="HOGENOM" id="CLU_012153_0_0_1"/>
<proteinExistence type="predicted"/>
<dbReference type="GO" id="GO:0010181">
    <property type="term" value="F:FMN binding"/>
    <property type="evidence" value="ECO:0007669"/>
    <property type="project" value="InterPro"/>
</dbReference>
<feature type="domain" description="NADH:flavin oxidoreductase/NADH oxidase N-terminal" evidence="1">
    <location>
        <begin position="3"/>
        <end position="334"/>
    </location>
</feature>
<evidence type="ECO:0000313" key="2">
    <source>
        <dbReference type="EMBL" id="EON66457.1"/>
    </source>
</evidence>
<dbReference type="EMBL" id="JH767580">
    <property type="protein sequence ID" value="EON66457.1"/>
    <property type="molecule type" value="Genomic_DNA"/>
</dbReference>
<dbReference type="PANTHER" id="PTHR22893">
    <property type="entry name" value="NADH OXIDOREDUCTASE-RELATED"/>
    <property type="match status" value="1"/>
</dbReference>
<accession>R7YX26</accession>
<sequence length="368" mass="40336">MTKLFSPLRIGDIEVKHRVVLAPLTRYRADESHVPLNFVRDYYTQRASTPGTILITEGTFISPRAGGFKNVPGIYNNAQIDAWKSITDSVHANGCFIFCQLWALGRAANPDILKAGGHKLISSGSIPMSGDAATPEPLTESEIQGFIQDYAQAAKNAIRAGFDGVEIHGANGYLCDQFLQDKSNNRTDGWGGSVEKRSRFGLEVAKAVSAAVGPGRTGYRVSPWSPFQGMGMDDPRPQFSYHAQQLSALNIAYLHVVESRISGSNTIECRAEQIDFLVDIFGTSGTVIVAGGFTPGTAAETTDRYADKNVAVAFGRSFLANPDLPFRIQQHIPLTKYDRSTFYVPESRVGYIDYPFSEEYKNAQTCRL</sequence>
<name>R7YX26_CONA1</name>
<dbReference type="SUPFAM" id="SSF51395">
    <property type="entry name" value="FMN-linked oxidoreductases"/>
    <property type="match status" value="1"/>
</dbReference>
<dbReference type="GO" id="GO:0003959">
    <property type="term" value="F:NADPH dehydrogenase activity"/>
    <property type="evidence" value="ECO:0007669"/>
    <property type="project" value="TreeGrafter"/>
</dbReference>
<evidence type="ECO:0000313" key="3">
    <source>
        <dbReference type="Proteomes" id="UP000016924"/>
    </source>
</evidence>
<dbReference type="Pfam" id="PF00724">
    <property type="entry name" value="Oxidored_FMN"/>
    <property type="match status" value="1"/>
</dbReference>
<organism evidence="2 3">
    <name type="scientific">Coniosporium apollinis (strain CBS 100218)</name>
    <name type="common">Rock-inhabiting black yeast</name>
    <dbReference type="NCBI Taxonomy" id="1168221"/>
    <lineage>
        <taxon>Eukaryota</taxon>
        <taxon>Fungi</taxon>
        <taxon>Dikarya</taxon>
        <taxon>Ascomycota</taxon>
        <taxon>Pezizomycotina</taxon>
        <taxon>Dothideomycetes</taxon>
        <taxon>Dothideomycetes incertae sedis</taxon>
        <taxon>Coniosporium</taxon>
    </lineage>
</organism>
<dbReference type="InterPro" id="IPR013785">
    <property type="entry name" value="Aldolase_TIM"/>
</dbReference>
<protein>
    <recommendedName>
        <fullName evidence="1">NADH:flavin oxidoreductase/NADH oxidase N-terminal domain-containing protein</fullName>
    </recommendedName>
</protein>
<dbReference type="STRING" id="1168221.R7YX26"/>
<dbReference type="InterPro" id="IPR001155">
    <property type="entry name" value="OxRdtase_FMN_N"/>
</dbReference>
<keyword evidence="3" id="KW-1185">Reference proteome</keyword>
<dbReference type="PANTHER" id="PTHR22893:SF91">
    <property type="entry name" value="NADPH DEHYDROGENASE 2-RELATED"/>
    <property type="match status" value="1"/>
</dbReference>
<evidence type="ECO:0000259" key="1">
    <source>
        <dbReference type="Pfam" id="PF00724"/>
    </source>
</evidence>
<dbReference type="OMA" id="ENRFRFP"/>
<dbReference type="CDD" id="cd02933">
    <property type="entry name" value="OYE_like_FMN"/>
    <property type="match status" value="1"/>
</dbReference>
<dbReference type="FunFam" id="3.20.20.70:FF:000138">
    <property type="entry name" value="NADPH dehydrogenase 1"/>
    <property type="match status" value="1"/>
</dbReference>
<reference evidence="3" key="1">
    <citation type="submission" date="2012-06" db="EMBL/GenBank/DDBJ databases">
        <title>The genome sequence of Coniosporium apollinis CBS 100218.</title>
        <authorList>
            <consortium name="The Broad Institute Genome Sequencing Platform"/>
            <person name="Cuomo C."/>
            <person name="Gorbushina A."/>
            <person name="Noack S."/>
            <person name="Walker B."/>
            <person name="Young S.K."/>
            <person name="Zeng Q."/>
            <person name="Gargeya S."/>
            <person name="Fitzgerald M."/>
            <person name="Haas B."/>
            <person name="Abouelleil A."/>
            <person name="Alvarado L."/>
            <person name="Arachchi H.M."/>
            <person name="Berlin A.M."/>
            <person name="Chapman S.B."/>
            <person name="Goldberg J."/>
            <person name="Griggs A."/>
            <person name="Gujja S."/>
            <person name="Hansen M."/>
            <person name="Howarth C."/>
            <person name="Imamovic A."/>
            <person name="Larimer J."/>
            <person name="McCowan C."/>
            <person name="Montmayeur A."/>
            <person name="Murphy C."/>
            <person name="Neiman D."/>
            <person name="Pearson M."/>
            <person name="Priest M."/>
            <person name="Roberts A."/>
            <person name="Saif S."/>
            <person name="Shea T."/>
            <person name="Sisk P."/>
            <person name="Sykes S."/>
            <person name="Wortman J."/>
            <person name="Nusbaum C."/>
            <person name="Birren B."/>
        </authorList>
    </citation>
    <scope>NUCLEOTIDE SEQUENCE [LARGE SCALE GENOMIC DNA]</scope>
    <source>
        <strain evidence="3">CBS 100218</strain>
    </source>
</reference>
<dbReference type="eggNOG" id="KOG0134">
    <property type="taxonomic scope" value="Eukaryota"/>
</dbReference>
<dbReference type="OrthoDB" id="276546at2759"/>
<dbReference type="Gene3D" id="3.20.20.70">
    <property type="entry name" value="Aldolase class I"/>
    <property type="match status" value="1"/>
</dbReference>
<dbReference type="AlphaFoldDB" id="R7YX26"/>
<dbReference type="RefSeq" id="XP_007781774.1">
    <property type="nucleotide sequence ID" value="XM_007783584.1"/>
</dbReference>
<dbReference type="InterPro" id="IPR045247">
    <property type="entry name" value="Oye-like"/>
</dbReference>
<dbReference type="Proteomes" id="UP000016924">
    <property type="component" value="Unassembled WGS sequence"/>
</dbReference>
<gene>
    <name evidence="2" type="ORF">W97_05555</name>
</gene>